<proteinExistence type="inferred from homology"/>
<protein>
    <submittedName>
        <fullName evidence="3">Uncharacterized protein</fullName>
    </submittedName>
</protein>
<evidence type="ECO:0000256" key="1">
    <source>
        <dbReference type="ARBA" id="ARBA00007980"/>
    </source>
</evidence>
<dbReference type="GO" id="GO:0030488">
    <property type="term" value="P:tRNA methylation"/>
    <property type="evidence" value="ECO:0007669"/>
    <property type="project" value="TreeGrafter"/>
</dbReference>
<dbReference type="Gene3D" id="2.20.25.10">
    <property type="match status" value="1"/>
</dbReference>
<dbReference type="AlphaFoldDB" id="A0A8J5I318"/>
<dbReference type="Proteomes" id="UP000734854">
    <property type="component" value="Unassembled WGS sequence"/>
</dbReference>
<feature type="region of interest" description="Disordered" evidence="2">
    <location>
        <begin position="1"/>
        <end position="21"/>
    </location>
</feature>
<reference evidence="3 4" key="1">
    <citation type="submission" date="2020-08" db="EMBL/GenBank/DDBJ databases">
        <title>Plant Genome Project.</title>
        <authorList>
            <person name="Zhang R.-G."/>
        </authorList>
    </citation>
    <scope>NUCLEOTIDE SEQUENCE [LARGE SCALE GENOMIC DNA]</scope>
    <source>
        <tissue evidence="3">Rhizome</tissue>
    </source>
</reference>
<dbReference type="PANTHER" id="PTHR12773">
    <property type="entry name" value="UPF0315 PROTEIN-RELATED"/>
    <property type="match status" value="1"/>
</dbReference>
<comment type="caution">
    <text evidence="3">The sequence shown here is derived from an EMBL/GenBank/DDBJ whole genome shotgun (WGS) entry which is preliminary data.</text>
</comment>
<dbReference type="GO" id="GO:0070476">
    <property type="term" value="P:rRNA (guanine-N7)-methylation"/>
    <property type="evidence" value="ECO:0007669"/>
    <property type="project" value="TreeGrafter"/>
</dbReference>
<dbReference type="Pfam" id="PF03966">
    <property type="entry name" value="Trm112p"/>
    <property type="match status" value="1"/>
</dbReference>
<evidence type="ECO:0000313" key="3">
    <source>
        <dbReference type="EMBL" id="KAG6534230.1"/>
    </source>
</evidence>
<dbReference type="EMBL" id="JACMSC010000002">
    <property type="protein sequence ID" value="KAG6534230.1"/>
    <property type="molecule type" value="Genomic_DNA"/>
</dbReference>
<name>A0A8J5I318_ZINOF</name>
<accession>A0A8J5I318</accession>
<feature type="compositionally biased region" description="Low complexity" evidence="2">
    <location>
        <begin position="1"/>
        <end position="13"/>
    </location>
</feature>
<organism evidence="3 4">
    <name type="scientific">Zingiber officinale</name>
    <name type="common">Ginger</name>
    <name type="synonym">Amomum zingiber</name>
    <dbReference type="NCBI Taxonomy" id="94328"/>
    <lineage>
        <taxon>Eukaryota</taxon>
        <taxon>Viridiplantae</taxon>
        <taxon>Streptophyta</taxon>
        <taxon>Embryophyta</taxon>
        <taxon>Tracheophyta</taxon>
        <taxon>Spermatophyta</taxon>
        <taxon>Magnoliopsida</taxon>
        <taxon>Liliopsida</taxon>
        <taxon>Zingiberales</taxon>
        <taxon>Zingiberaceae</taxon>
        <taxon>Zingiber</taxon>
    </lineage>
</organism>
<sequence length="104" mass="11527">MLTSSITSSTRSSGRPSLAPARMVGYGKLPDEADAVMLDAEDFLRRFHHVLFEIHVVGTLVCPDTGHRFPINNGIPTCSSMKMRYDLKLKITVFLLSFLCVLAI</sequence>
<gene>
    <name evidence="3" type="ORF">ZIOFF_008116</name>
</gene>
<keyword evidence="4" id="KW-1185">Reference proteome</keyword>
<dbReference type="InterPro" id="IPR005651">
    <property type="entry name" value="Trm112-like"/>
</dbReference>
<comment type="similarity">
    <text evidence="1">Belongs to the TRM112 family.</text>
</comment>
<dbReference type="PANTHER" id="PTHR12773:SF0">
    <property type="entry name" value="MULTIFUNCTIONAL METHYLTRANSFERASE SUBUNIT TRM112-LIKE PROTEIN"/>
    <property type="match status" value="1"/>
</dbReference>
<dbReference type="GO" id="GO:0046982">
    <property type="term" value="F:protein heterodimerization activity"/>
    <property type="evidence" value="ECO:0007669"/>
    <property type="project" value="InterPro"/>
</dbReference>
<evidence type="ECO:0000256" key="2">
    <source>
        <dbReference type="SAM" id="MobiDB-lite"/>
    </source>
</evidence>
<evidence type="ECO:0000313" key="4">
    <source>
        <dbReference type="Proteomes" id="UP000734854"/>
    </source>
</evidence>
<dbReference type="InterPro" id="IPR039127">
    <property type="entry name" value="Trm112"/>
</dbReference>